<evidence type="ECO:0000313" key="2">
    <source>
        <dbReference type="Proteomes" id="UP000275234"/>
    </source>
</evidence>
<reference evidence="1 2" key="1">
    <citation type="submission" date="2018-09" db="EMBL/GenBank/DDBJ databases">
        <title>Genomic characterization of Edwardsiella anguillarum, isolated from Greek aquaculture.</title>
        <authorList>
            <person name="Katharios P."/>
            <person name="Kalatzis P.G."/>
            <person name="Kokkari C."/>
            <person name="Wang Q."/>
        </authorList>
    </citation>
    <scope>NUCLEOTIDE SEQUENCE [LARGE SCALE GENOMIC DNA]</scope>
</reference>
<dbReference type="EMBL" id="MH898687">
    <property type="protein sequence ID" value="AYP69250.1"/>
    <property type="molecule type" value="Genomic_DNA"/>
</dbReference>
<sequence length="48" mass="5621">MYSIICSGKASYLDLQDRLSVRDAFNLLEIIAVESHNEKAWREHLEKQ</sequence>
<keyword evidence="2" id="KW-1185">Reference proteome</keyword>
<proteinExistence type="predicted"/>
<organism evidence="1 2">
    <name type="scientific">Edwardsiella phage Edno5</name>
    <dbReference type="NCBI Taxonomy" id="2419942"/>
    <lineage>
        <taxon>Viruses</taxon>
        <taxon>Duplodnaviria</taxon>
        <taxon>Heunggongvirae</taxon>
        <taxon>Uroviricota</taxon>
        <taxon>Caudoviricetes</taxon>
        <taxon>Gofduovirus</taxon>
        <taxon>Gofduovirus edno5</taxon>
    </lineage>
</organism>
<evidence type="ECO:0000313" key="1">
    <source>
        <dbReference type="EMBL" id="AYP69250.1"/>
    </source>
</evidence>
<protein>
    <submittedName>
        <fullName evidence="1">Uncharacterized protein</fullName>
    </submittedName>
</protein>
<name>A0A3G3BYG1_9CAUD</name>
<dbReference type="Proteomes" id="UP000275234">
    <property type="component" value="Segment"/>
</dbReference>
<gene>
    <name evidence="1" type="ORF">Edno5_0017</name>
</gene>
<accession>A0A3G3BYG1</accession>